<evidence type="ECO:0008006" key="4">
    <source>
        <dbReference type="Google" id="ProtNLM"/>
    </source>
</evidence>
<dbReference type="Proteomes" id="UP000799440">
    <property type="component" value="Unassembled WGS sequence"/>
</dbReference>
<proteinExistence type="predicted"/>
<evidence type="ECO:0000256" key="1">
    <source>
        <dbReference type="SAM" id="SignalP"/>
    </source>
</evidence>
<feature type="chain" id="PRO_5025383311" description="Ig-like domain-containing protein" evidence="1">
    <location>
        <begin position="21"/>
        <end position="168"/>
    </location>
</feature>
<reference evidence="2" key="1">
    <citation type="journal article" date="2020" name="Stud. Mycol.">
        <title>101 Dothideomycetes genomes: a test case for predicting lifestyles and emergence of pathogens.</title>
        <authorList>
            <person name="Haridas S."/>
            <person name="Albert R."/>
            <person name="Binder M."/>
            <person name="Bloem J."/>
            <person name="Labutti K."/>
            <person name="Salamov A."/>
            <person name="Andreopoulos B."/>
            <person name="Baker S."/>
            <person name="Barry K."/>
            <person name="Bills G."/>
            <person name="Bluhm B."/>
            <person name="Cannon C."/>
            <person name="Castanera R."/>
            <person name="Culley D."/>
            <person name="Daum C."/>
            <person name="Ezra D."/>
            <person name="Gonzalez J."/>
            <person name="Henrissat B."/>
            <person name="Kuo A."/>
            <person name="Liang C."/>
            <person name="Lipzen A."/>
            <person name="Lutzoni F."/>
            <person name="Magnuson J."/>
            <person name="Mondo S."/>
            <person name="Nolan M."/>
            <person name="Ohm R."/>
            <person name="Pangilinan J."/>
            <person name="Park H.-J."/>
            <person name="Ramirez L."/>
            <person name="Alfaro M."/>
            <person name="Sun H."/>
            <person name="Tritt A."/>
            <person name="Yoshinaga Y."/>
            <person name="Zwiers L.-H."/>
            <person name="Turgeon B."/>
            <person name="Goodwin S."/>
            <person name="Spatafora J."/>
            <person name="Crous P."/>
            <person name="Grigoriev I."/>
        </authorList>
    </citation>
    <scope>NUCLEOTIDE SEQUENCE</scope>
    <source>
        <strain evidence="2">CBS 119925</strain>
    </source>
</reference>
<protein>
    <recommendedName>
        <fullName evidence="4">Ig-like domain-containing protein</fullName>
    </recommendedName>
</protein>
<name>A0A6A6V9K2_9PLEO</name>
<dbReference type="AlphaFoldDB" id="A0A6A6V9K2"/>
<keyword evidence="1" id="KW-0732">Signal</keyword>
<evidence type="ECO:0000313" key="2">
    <source>
        <dbReference type="EMBL" id="KAF2746576.1"/>
    </source>
</evidence>
<feature type="signal peptide" evidence="1">
    <location>
        <begin position="1"/>
        <end position="20"/>
    </location>
</feature>
<accession>A0A6A6V9K2</accession>
<sequence length="168" mass="19275">MHLLPSLILSFFTFLSTSVAAEIPMKAFTPSVGSAVLRVCRTYDVKDVIQTPKGRDFMCEQYDAAPRGYLPDQCYTMYPEDMEIKSAMPPEGYTCHFYKRPSTNLGVVYRKDDKGCTGNDPWKALPVKHKLSDIEFPECTAENGKCDPNSVRWEWWYKDARYFKCAPN</sequence>
<evidence type="ECO:0000313" key="3">
    <source>
        <dbReference type="Proteomes" id="UP000799440"/>
    </source>
</evidence>
<gene>
    <name evidence="2" type="ORF">M011DRAFT_459331</name>
</gene>
<dbReference type="EMBL" id="MU006577">
    <property type="protein sequence ID" value="KAF2746576.1"/>
    <property type="molecule type" value="Genomic_DNA"/>
</dbReference>
<organism evidence="2 3">
    <name type="scientific">Sporormia fimetaria CBS 119925</name>
    <dbReference type="NCBI Taxonomy" id="1340428"/>
    <lineage>
        <taxon>Eukaryota</taxon>
        <taxon>Fungi</taxon>
        <taxon>Dikarya</taxon>
        <taxon>Ascomycota</taxon>
        <taxon>Pezizomycotina</taxon>
        <taxon>Dothideomycetes</taxon>
        <taxon>Pleosporomycetidae</taxon>
        <taxon>Pleosporales</taxon>
        <taxon>Sporormiaceae</taxon>
        <taxon>Sporormia</taxon>
    </lineage>
</organism>
<keyword evidence="3" id="KW-1185">Reference proteome</keyword>